<dbReference type="EnsemblFungi" id="CEF83606">
    <property type="protein sequence ID" value="CEF83606"/>
    <property type="gene ID" value="FGRRES_13125"/>
</dbReference>
<accession>A0A0E0SAZ3</accession>
<dbReference type="EMBL" id="HG970335">
    <property type="protein sequence ID" value="CEF83606.1"/>
    <property type="molecule type" value="Genomic_DNA"/>
</dbReference>
<dbReference type="Proteomes" id="UP000070720">
    <property type="component" value="Chromosome 4"/>
</dbReference>
<accession>A0A098DP18</accession>
<name>A0A098DP18_GIBZE</name>
<reference evidence="1 3" key="3">
    <citation type="journal article" date="2015" name="BMC Genomics">
        <title>The completed genome sequence of the pathogenic ascomycete fungus Fusarium graminearum.</title>
        <authorList>
            <person name="King R."/>
            <person name="Urban M."/>
            <person name="Hammond-Kosack M.C."/>
            <person name="Hassani-Pak K."/>
            <person name="Hammond-Kosack K.E."/>
        </authorList>
    </citation>
    <scope>NUCLEOTIDE SEQUENCE [LARGE SCALE GENOMIC DNA]</scope>
    <source>
        <strain evidence="3">ATCC MYA-4620 / CBS 123657 / FGSC 9075 / NRRL 31084 / PH-1</strain>
        <strain evidence="1">PH-1</strain>
    </source>
</reference>
<sequence>MIKFEGNNNRWYSLGNHLTPTGPAPRPARHFEDEAPQAATSIFQSRQSTRGDYAAHLHRVQRLRDGIRSRAKRQFAAQRPSKGVLGIHAKIADPIDSGTRHDVVHLSSVVISRSREAGSTSTHDRGTL</sequence>
<reference evidence="2 3" key="1">
    <citation type="journal article" date="2007" name="Science">
        <title>The Fusarium graminearum genome reveals a link between localized polymorphism and pathogen specialization.</title>
        <authorList>
            <person name="Cuomo C.A."/>
            <person name="Gueldener U."/>
            <person name="Xu J.-R."/>
            <person name="Trail F."/>
            <person name="Turgeon B.G."/>
            <person name="Di Pietro A."/>
            <person name="Walton J.D."/>
            <person name="Ma L.-J."/>
            <person name="Baker S.E."/>
            <person name="Rep M."/>
            <person name="Adam G."/>
            <person name="Antoniw J."/>
            <person name="Baldwin T."/>
            <person name="Calvo S.E."/>
            <person name="Chang Y.-L."/>
            <person name="DeCaprio D."/>
            <person name="Gale L.R."/>
            <person name="Gnerre S."/>
            <person name="Goswami R.S."/>
            <person name="Hammond-Kosack K."/>
            <person name="Harris L.J."/>
            <person name="Hilburn K."/>
            <person name="Kennell J.C."/>
            <person name="Kroken S."/>
            <person name="Magnuson J.K."/>
            <person name="Mannhaupt G."/>
            <person name="Mauceli E.W."/>
            <person name="Mewes H.-W."/>
            <person name="Mitterbauer R."/>
            <person name="Muehlbauer G."/>
            <person name="Muensterkoetter M."/>
            <person name="Nelson D."/>
            <person name="O'Donnell K."/>
            <person name="Ouellet T."/>
            <person name="Qi W."/>
            <person name="Quesneville H."/>
            <person name="Roncero M.I.G."/>
            <person name="Seong K.-Y."/>
            <person name="Tetko I.V."/>
            <person name="Urban M."/>
            <person name="Waalwijk C."/>
            <person name="Ward T.J."/>
            <person name="Yao J."/>
            <person name="Birren B.W."/>
            <person name="Kistler H.C."/>
        </authorList>
    </citation>
    <scope>NUCLEOTIDE SEQUENCE [LARGE SCALE GENOMIC DNA]</scope>
    <source>
        <strain evidence="3">ATCC MYA-4620 / CBS 123657 / FGSC 9075 / NRRL 31084 / PH-1</strain>
        <strain evidence="2">PH-1 / ATCC MYA-4620 / FGSC 9075 / NRRL 31084</strain>
    </source>
</reference>
<reference evidence="2" key="4">
    <citation type="submission" date="2017-01" db="UniProtKB">
        <authorList>
            <consortium name="EnsemblFungi"/>
        </authorList>
    </citation>
    <scope>IDENTIFICATION</scope>
    <source>
        <strain evidence="2">PH-1 / ATCC MYA-4620 / FGSC 9075 / NRRL 31084</strain>
    </source>
</reference>
<proteinExistence type="predicted"/>
<evidence type="ECO:0000313" key="1">
    <source>
        <dbReference type="EMBL" id="CEF83606.1"/>
    </source>
</evidence>
<reference evidence="2 3" key="2">
    <citation type="journal article" date="2010" name="Nature">
        <title>Comparative genomics reveals mobile pathogenicity chromosomes in Fusarium.</title>
        <authorList>
            <person name="Ma L.J."/>
            <person name="van der Does H.C."/>
            <person name="Borkovich K.A."/>
            <person name="Coleman J.J."/>
            <person name="Daboussi M.J."/>
            <person name="Di Pietro A."/>
            <person name="Dufresne M."/>
            <person name="Freitag M."/>
            <person name="Grabherr M."/>
            <person name="Henrissat B."/>
            <person name="Houterman P.M."/>
            <person name="Kang S."/>
            <person name="Shim W.B."/>
            <person name="Woloshuk C."/>
            <person name="Xie X."/>
            <person name="Xu J.R."/>
            <person name="Antoniw J."/>
            <person name="Baker S.E."/>
            <person name="Bluhm B.H."/>
            <person name="Breakspear A."/>
            <person name="Brown D.W."/>
            <person name="Butchko R.A."/>
            <person name="Chapman S."/>
            <person name="Coulson R."/>
            <person name="Coutinho P.M."/>
            <person name="Danchin E.G."/>
            <person name="Diener A."/>
            <person name="Gale L.R."/>
            <person name="Gardiner D.M."/>
            <person name="Goff S."/>
            <person name="Hammond-Kosack K.E."/>
            <person name="Hilburn K."/>
            <person name="Hua-Van A."/>
            <person name="Jonkers W."/>
            <person name="Kazan K."/>
            <person name="Kodira C.D."/>
            <person name="Koehrsen M."/>
            <person name="Kumar L."/>
            <person name="Lee Y.H."/>
            <person name="Li L."/>
            <person name="Manners J.M."/>
            <person name="Miranda-Saavedra D."/>
            <person name="Mukherjee M."/>
            <person name="Park G."/>
            <person name="Park J."/>
            <person name="Park S.Y."/>
            <person name="Proctor R.H."/>
            <person name="Regev A."/>
            <person name="Ruiz-Roldan M.C."/>
            <person name="Sain D."/>
            <person name="Sakthikumar S."/>
            <person name="Sykes S."/>
            <person name="Schwartz D.C."/>
            <person name="Turgeon B.G."/>
            <person name="Wapinski I."/>
            <person name="Yoder O."/>
            <person name="Young S."/>
            <person name="Zeng Q."/>
            <person name="Zhou S."/>
            <person name="Galagan J."/>
            <person name="Cuomo C.A."/>
            <person name="Kistler H.C."/>
            <person name="Rep M."/>
        </authorList>
    </citation>
    <scope>GENOME REANNOTATION</scope>
    <source>
        <strain evidence="3">ATCC MYA-4620 / CBS 123657 / FGSC 9075 / NRRL 31084 / PH-1</strain>
        <strain evidence="2">PH-1 / ATCC MYA-4620 / FGSC 9075 / NRRL 31084</strain>
    </source>
</reference>
<protein>
    <submittedName>
        <fullName evidence="1">Chromosome 4, complete genome</fullName>
    </submittedName>
</protein>
<keyword evidence="3" id="KW-1185">Reference proteome</keyword>
<evidence type="ECO:0000313" key="2">
    <source>
        <dbReference type="EnsemblFungi" id="CEF83606"/>
    </source>
</evidence>
<gene>
    <name evidence="1" type="ORF">FGRAMPH1_01T24567</name>
</gene>
<dbReference type="AlphaFoldDB" id="A0A098DP18"/>
<evidence type="ECO:0000313" key="3">
    <source>
        <dbReference type="Proteomes" id="UP000070720"/>
    </source>
</evidence>
<dbReference type="InParanoid" id="A0A098DP18"/>
<organism evidence="1 3">
    <name type="scientific">Gibberella zeae (strain ATCC MYA-4620 / CBS 123657 / FGSC 9075 / NRRL 31084 / PH-1)</name>
    <name type="common">Wheat head blight fungus</name>
    <name type="synonym">Fusarium graminearum</name>
    <dbReference type="NCBI Taxonomy" id="229533"/>
    <lineage>
        <taxon>Eukaryota</taxon>
        <taxon>Fungi</taxon>
        <taxon>Dikarya</taxon>
        <taxon>Ascomycota</taxon>
        <taxon>Pezizomycotina</taxon>
        <taxon>Sordariomycetes</taxon>
        <taxon>Hypocreomycetidae</taxon>
        <taxon>Hypocreales</taxon>
        <taxon>Nectriaceae</taxon>
        <taxon>Fusarium</taxon>
    </lineage>
</organism>